<dbReference type="InterPro" id="IPR036388">
    <property type="entry name" value="WH-like_DNA-bd_sf"/>
</dbReference>
<evidence type="ECO:0000313" key="3">
    <source>
        <dbReference type="EMBL" id="CAI9931628.1"/>
    </source>
</evidence>
<dbReference type="GO" id="GO:0005667">
    <property type="term" value="C:transcription regulator complex"/>
    <property type="evidence" value="ECO:0007669"/>
    <property type="project" value="InterPro"/>
</dbReference>
<reference evidence="4 7" key="2">
    <citation type="submission" date="2024-07" db="EMBL/GenBank/DDBJ databases">
        <authorList>
            <person name="Akdeniz Z."/>
        </authorList>
    </citation>
    <scope>NUCLEOTIDE SEQUENCE [LARGE SCALE GENOMIC DNA]</scope>
</reference>
<evidence type="ECO:0000313" key="5">
    <source>
        <dbReference type="EMBL" id="CAL6039365.1"/>
    </source>
</evidence>
<dbReference type="Proteomes" id="UP001642409">
    <property type="component" value="Unassembled WGS sequence"/>
</dbReference>
<feature type="domain" description="E2F/DP family winged-helix DNA-binding" evidence="1">
    <location>
        <begin position="35"/>
        <end position="102"/>
    </location>
</feature>
<dbReference type="SMART" id="SM01372">
    <property type="entry name" value="E2F_TDP"/>
    <property type="match status" value="1"/>
</dbReference>
<dbReference type="EMBL" id="CAXDID020000032">
    <property type="protein sequence ID" value="CAL5994636.1"/>
    <property type="molecule type" value="Genomic_DNA"/>
</dbReference>
<dbReference type="InterPro" id="IPR003316">
    <property type="entry name" value="E2F_WHTH_DNA-bd_dom"/>
</dbReference>
<accession>A0AA86P4S0</accession>
<sequence>MSYTPKNADLFPEAPSPRLLPILPTMYSHFNPGDTKTRSIDLARKIILELSESEARTKDGDVCVGKEEILKITNKRRLYDVTGPLEAMGLIETTKINIIWTGCRMGAFNFVQATCRNANAVGRNNEELQKFGRRSDLQLPKTQNMPNMALPRLPKKKKVDADVRDKIKFLIKRRALLINELREKEAQAAKIRPLGVSYNDCVLGVQILINQMEQEKQSQNYTKAFPELSSTIPNLFIVSGESSLTILESQPIQIKSNIDQPKLQEKVFFEFTAKQPLEIHYICNNNQATISPNMGGNPLRNSDNQFTSPPFHKQGFFETPLLNELKFGDWDAGNE</sequence>
<gene>
    <name evidence="4" type="ORF">HINF_LOCUS13640</name>
    <name evidence="3" type="ORF">HINF_LOCUS19273</name>
    <name evidence="5" type="ORF">HINF_LOCUS37820</name>
    <name evidence="6" type="ORF">HINF_LOCUS38910</name>
    <name evidence="2" type="ORF">HINF_LOCUS5943</name>
</gene>
<dbReference type="EMBL" id="CATOUU010000495">
    <property type="protein sequence ID" value="CAI9931628.1"/>
    <property type="molecule type" value="Genomic_DNA"/>
</dbReference>
<dbReference type="Gene3D" id="1.10.10.10">
    <property type="entry name" value="Winged helix-like DNA-binding domain superfamily/Winged helix DNA-binding domain"/>
    <property type="match status" value="1"/>
</dbReference>
<dbReference type="SUPFAM" id="SSF46785">
    <property type="entry name" value="Winged helix' DNA-binding domain"/>
    <property type="match status" value="1"/>
</dbReference>
<dbReference type="EMBL" id="CAXDID020000149">
    <property type="protein sequence ID" value="CAL6041257.1"/>
    <property type="molecule type" value="Genomic_DNA"/>
</dbReference>
<evidence type="ECO:0000313" key="7">
    <source>
        <dbReference type="Proteomes" id="UP001642409"/>
    </source>
</evidence>
<dbReference type="EMBL" id="CATOUU010000154">
    <property type="protein sequence ID" value="CAI9918298.1"/>
    <property type="molecule type" value="Genomic_DNA"/>
</dbReference>
<protein>
    <recommendedName>
        <fullName evidence="1">E2F/DP family winged-helix DNA-binding domain-containing protein</fullName>
    </recommendedName>
</protein>
<dbReference type="AlphaFoldDB" id="A0AA86P4S0"/>
<proteinExistence type="predicted"/>
<keyword evidence="7" id="KW-1185">Reference proteome</keyword>
<reference evidence="3" key="1">
    <citation type="submission" date="2023-06" db="EMBL/GenBank/DDBJ databases">
        <authorList>
            <person name="Kurt Z."/>
        </authorList>
    </citation>
    <scope>NUCLEOTIDE SEQUENCE</scope>
</reference>
<organism evidence="3">
    <name type="scientific">Hexamita inflata</name>
    <dbReference type="NCBI Taxonomy" id="28002"/>
    <lineage>
        <taxon>Eukaryota</taxon>
        <taxon>Metamonada</taxon>
        <taxon>Diplomonadida</taxon>
        <taxon>Hexamitidae</taxon>
        <taxon>Hexamitinae</taxon>
        <taxon>Hexamita</taxon>
    </lineage>
</organism>
<dbReference type="InterPro" id="IPR036390">
    <property type="entry name" value="WH_DNA-bd_sf"/>
</dbReference>
<evidence type="ECO:0000313" key="4">
    <source>
        <dbReference type="EMBL" id="CAL5994636.1"/>
    </source>
</evidence>
<evidence type="ECO:0000259" key="1">
    <source>
        <dbReference type="SMART" id="SM01372"/>
    </source>
</evidence>
<name>A0AA86P4S0_9EUKA</name>
<evidence type="ECO:0000313" key="6">
    <source>
        <dbReference type="EMBL" id="CAL6041257.1"/>
    </source>
</evidence>
<comment type="caution">
    <text evidence="3">The sequence shown here is derived from an EMBL/GenBank/DDBJ whole genome shotgun (WGS) entry which is preliminary data.</text>
</comment>
<dbReference type="GO" id="GO:0006355">
    <property type="term" value="P:regulation of DNA-templated transcription"/>
    <property type="evidence" value="ECO:0007669"/>
    <property type="project" value="InterPro"/>
</dbReference>
<evidence type="ECO:0000313" key="2">
    <source>
        <dbReference type="EMBL" id="CAI9918298.1"/>
    </source>
</evidence>
<dbReference type="EMBL" id="CAXDID020000142">
    <property type="protein sequence ID" value="CAL6039365.1"/>
    <property type="molecule type" value="Genomic_DNA"/>
</dbReference>